<dbReference type="AlphaFoldDB" id="A0AAV2EKH5"/>
<feature type="region of interest" description="Disordered" evidence="1">
    <location>
        <begin position="58"/>
        <end position="141"/>
    </location>
</feature>
<accession>A0AAV2EKH5</accession>
<dbReference type="Proteomes" id="UP001497516">
    <property type="component" value="Chromosome 5"/>
</dbReference>
<feature type="compositionally biased region" description="Basic and acidic residues" evidence="1">
    <location>
        <begin position="79"/>
        <end position="97"/>
    </location>
</feature>
<evidence type="ECO:0000313" key="4">
    <source>
        <dbReference type="Proteomes" id="UP001497516"/>
    </source>
</evidence>
<keyword evidence="2" id="KW-0812">Transmembrane</keyword>
<dbReference type="EMBL" id="OZ034818">
    <property type="protein sequence ID" value="CAL1386476.1"/>
    <property type="molecule type" value="Genomic_DNA"/>
</dbReference>
<keyword evidence="4" id="KW-1185">Reference proteome</keyword>
<evidence type="ECO:0000256" key="2">
    <source>
        <dbReference type="SAM" id="Phobius"/>
    </source>
</evidence>
<protein>
    <submittedName>
        <fullName evidence="3">Uncharacterized protein</fullName>
    </submittedName>
</protein>
<proteinExistence type="predicted"/>
<evidence type="ECO:0000256" key="1">
    <source>
        <dbReference type="SAM" id="MobiDB-lite"/>
    </source>
</evidence>
<gene>
    <name evidence="3" type="ORF">LTRI10_LOCUS27522</name>
</gene>
<organism evidence="3 4">
    <name type="scientific">Linum trigynum</name>
    <dbReference type="NCBI Taxonomy" id="586398"/>
    <lineage>
        <taxon>Eukaryota</taxon>
        <taxon>Viridiplantae</taxon>
        <taxon>Streptophyta</taxon>
        <taxon>Embryophyta</taxon>
        <taxon>Tracheophyta</taxon>
        <taxon>Spermatophyta</taxon>
        <taxon>Magnoliopsida</taxon>
        <taxon>eudicotyledons</taxon>
        <taxon>Gunneridae</taxon>
        <taxon>Pentapetalae</taxon>
        <taxon>rosids</taxon>
        <taxon>fabids</taxon>
        <taxon>Malpighiales</taxon>
        <taxon>Linaceae</taxon>
        <taxon>Linum</taxon>
    </lineage>
</organism>
<reference evidence="3 4" key="1">
    <citation type="submission" date="2024-04" db="EMBL/GenBank/DDBJ databases">
        <authorList>
            <person name="Fracassetti M."/>
        </authorList>
    </citation>
    <scope>NUCLEOTIDE SEQUENCE [LARGE SCALE GENOMIC DNA]</scope>
</reference>
<keyword evidence="2" id="KW-1133">Transmembrane helix</keyword>
<sequence>MGLKRDDKVCLMVVVVVLVMVMMLLPDCKMAAARVGRGSRVGGCSHVSFCSYGRVNKEVEKKKKEEEDEKVDINGGRARSTDEKGDSSSDKKMLHDDVDGDGGDQYHPDVEGDGSDSSGYDDYEDYYYRRYGDVPSPGIGH</sequence>
<name>A0AAV2EKH5_9ROSI</name>
<keyword evidence="2" id="KW-0472">Membrane</keyword>
<feature type="compositionally biased region" description="Acidic residues" evidence="1">
    <location>
        <begin position="111"/>
        <end position="125"/>
    </location>
</feature>
<feature type="transmembrane region" description="Helical" evidence="2">
    <location>
        <begin position="9"/>
        <end position="25"/>
    </location>
</feature>
<evidence type="ECO:0000313" key="3">
    <source>
        <dbReference type="EMBL" id="CAL1386476.1"/>
    </source>
</evidence>